<dbReference type="InterPro" id="IPR011009">
    <property type="entry name" value="Kinase-like_dom_sf"/>
</dbReference>
<gene>
    <name evidence="1" type="ORF">ACHAWU_007968</name>
</gene>
<dbReference type="Proteomes" id="UP001530293">
    <property type="component" value="Unassembled WGS sequence"/>
</dbReference>
<dbReference type="InterPro" id="IPR051678">
    <property type="entry name" value="AGP_Transferase"/>
</dbReference>
<dbReference type="Gene3D" id="3.90.1200.10">
    <property type="match status" value="1"/>
</dbReference>
<evidence type="ECO:0008006" key="3">
    <source>
        <dbReference type="Google" id="ProtNLM"/>
    </source>
</evidence>
<accession>A0ABD3MSJ5</accession>
<dbReference type="PANTHER" id="PTHR21310">
    <property type="entry name" value="AMINOGLYCOSIDE PHOSPHOTRANSFERASE-RELATED-RELATED"/>
    <property type="match status" value="1"/>
</dbReference>
<evidence type="ECO:0000313" key="1">
    <source>
        <dbReference type="EMBL" id="KAL3766878.1"/>
    </source>
</evidence>
<reference evidence="1 2" key="1">
    <citation type="submission" date="2024-10" db="EMBL/GenBank/DDBJ databases">
        <title>Updated reference genomes for cyclostephanoid diatoms.</title>
        <authorList>
            <person name="Roberts W.R."/>
            <person name="Alverson A.J."/>
        </authorList>
    </citation>
    <scope>NUCLEOTIDE SEQUENCE [LARGE SCALE GENOMIC DNA]</scope>
    <source>
        <strain evidence="1 2">AJA232-27</strain>
    </source>
</reference>
<evidence type="ECO:0000313" key="2">
    <source>
        <dbReference type="Proteomes" id="UP001530293"/>
    </source>
</evidence>
<dbReference type="PANTHER" id="PTHR21310:SF40">
    <property type="entry name" value="AMINOGLYCOSIDE PHOSPHOTRANSFERASE DOMAIN-CONTAINING PROTEIN-RELATED"/>
    <property type="match status" value="1"/>
</dbReference>
<comment type="caution">
    <text evidence="1">The sequence shown here is derived from an EMBL/GenBank/DDBJ whole genome shotgun (WGS) entry which is preliminary data.</text>
</comment>
<keyword evidence="2" id="KW-1185">Reference proteome</keyword>
<name>A0ABD3MSJ5_9STRA</name>
<sequence>MMNMATMNTDGGSHHQAVITLEISSSTELASAQQRMRVLVISRVRLRRVDDYRRSDTDINTENDDNKLLSFPIYDGNSTLPPPVFMRILDALRSGNNRLVLREWKQGACWWNLNMNQGTRYLNGLDDSTTTTSSALDKVKSALSMARAEVAGYRLAKLALDSYHNCDVSNDNSNLHKKGMWLRDDDRYQKMYTPEVLYFSHDHCNTQRNVDDRCNIENNTPWAVLSYFDSSDTSKSTTQQEQKEVQVDCESLGVDKNWSGNFSFDTDTVNSTMKCRKRYPCHHFPTTMTKIRHEFGFDEPHPRHGRVPTDECLDYAIMILHDVVMPLQSYFFVMESADHAEIGSQPLVEHLRSIGWVDPTQQTPTVKPFQYHDMITVYRYALDRLSNANALRHVEGEKDERMDFLLGLLDQCINALSCEWVGSEGKPPPLPPVLCHMDLQPQNLFFCHINTNHEMNGGTSSAVTENGGHHNNKHIHSARNCSVASVMDWEEACYADPRFELLLICRKVVANRGQAEKVWQSYSDRVRQISECISLKRKTNTHWDVGCIEPWLKLETVHSLCTLLLQAMNLLGGGRNPWETTSDLWGKIDRERRRLVHMGWGFCDSFGER</sequence>
<dbReference type="EMBL" id="JALLBG020000079">
    <property type="protein sequence ID" value="KAL3766878.1"/>
    <property type="molecule type" value="Genomic_DNA"/>
</dbReference>
<organism evidence="1 2">
    <name type="scientific">Discostella pseudostelligera</name>
    <dbReference type="NCBI Taxonomy" id="259834"/>
    <lineage>
        <taxon>Eukaryota</taxon>
        <taxon>Sar</taxon>
        <taxon>Stramenopiles</taxon>
        <taxon>Ochrophyta</taxon>
        <taxon>Bacillariophyta</taxon>
        <taxon>Coscinodiscophyceae</taxon>
        <taxon>Thalassiosirophycidae</taxon>
        <taxon>Stephanodiscales</taxon>
        <taxon>Stephanodiscaceae</taxon>
        <taxon>Discostella</taxon>
    </lineage>
</organism>
<proteinExistence type="predicted"/>
<dbReference type="SUPFAM" id="SSF56112">
    <property type="entry name" value="Protein kinase-like (PK-like)"/>
    <property type="match status" value="1"/>
</dbReference>
<dbReference type="AlphaFoldDB" id="A0ABD3MSJ5"/>
<protein>
    <recommendedName>
        <fullName evidence="3">Aminoglycoside phosphotransferase domain-containing protein</fullName>
    </recommendedName>
</protein>